<dbReference type="RefSeq" id="WP_068585307.1">
    <property type="nucleotide sequence ID" value="NZ_FTNK01000004.1"/>
</dbReference>
<evidence type="ECO:0000313" key="1">
    <source>
        <dbReference type="EMBL" id="SIQ83729.1"/>
    </source>
</evidence>
<reference evidence="1 2" key="1">
    <citation type="submission" date="2017-01" db="EMBL/GenBank/DDBJ databases">
        <authorList>
            <person name="Varghese N."/>
            <person name="Submissions S."/>
        </authorList>
    </citation>
    <scope>NUCLEOTIDE SEQUENCE [LARGE SCALE GENOMIC DNA]</scope>
    <source>
        <strain evidence="1 2">ATCC 23464</strain>
    </source>
</reference>
<evidence type="ECO:0000313" key="2">
    <source>
        <dbReference type="Proteomes" id="UP000186666"/>
    </source>
</evidence>
<accession>A0ABY1JVF9</accession>
<organism evidence="1 2">
    <name type="scientific">Paenibacillus macquariensis</name>
    <dbReference type="NCBI Taxonomy" id="948756"/>
    <lineage>
        <taxon>Bacteria</taxon>
        <taxon>Bacillati</taxon>
        <taxon>Bacillota</taxon>
        <taxon>Bacilli</taxon>
        <taxon>Bacillales</taxon>
        <taxon>Paenibacillaceae</taxon>
        <taxon>Paenibacillus</taxon>
    </lineage>
</organism>
<gene>
    <name evidence="1" type="ORF">SAMN05421578_104279</name>
</gene>
<proteinExistence type="predicted"/>
<protein>
    <recommendedName>
        <fullName evidence="3">PPM-type phosphatase domain-containing protein</fullName>
    </recommendedName>
</protein>
<evidence type="ECO:0008006" key="3">
    <source>
        <dbReference type="Google" id="ProtNLM"/>
    </source>
</evidence>
<comment type="caution">
    <text evidence="1">The sequence shown here is derived from an EMBL/GenBank/DDBJ whole genome shotgun (WGS) entry which is preliminary data.</text>
</comment>
<keyword evidence="2" id="KW-1185">Reference proteome</keyword>
<dbReference type="Proteomes" id="UP000186666">
    <property type="component" value="Unassembled WGS sequence"/>
</dbReference>
<dbReference type="EMBL" id="FTNK01000004">
    <property type="protein sequence ID" value="SIQ83729.1"/>
    <property type="molecule type" value="Genomic_DNA"/>
</dbReference>
<name>A0ABY1JVF9_9BACL</name>
<sequence length="113" mass="13387">MYKSVINQGKFLVVITDGVFDTPIIELPTEELADRVAYELQTARDEGESWGVVQILNELDGEKVKNETREALQKLRSMNKEEKEVYLEKIRRRHEKIQKVQRARRWKSVLSWK</sequence>